<dbReference type="Proteomes" id="UP000642070">
    <property type="component" value="Unassembled WGS sequence"/>
</dbReference>
<proteinExistence type="predicted"/>
<evidence type="ECO:0000313" key="2">
    <source>
        <dbReference type="Proteomes" id="UP000642070"/>
    </source>
</evidence>
<sequence>MTIDAASAGACTVDDVWRVPAVAGGTGEVRAALRSAQATLTAILERVEVPVVWRDDGRLTFFPHDAAELAAVRAAVDAARAVHAHLVGVLRHLSVADDEASR</sequence>
<name>A0A917TX31_9ACTN</name>
<keyword evidence="2" id="KW-1185">Reference proteome</keyword>
<accession>A0A917TX31</accession>
<protein>
    <submittedName>
        <fullName evidence="1">Uncharacterized protein</fullName>
    </submittedName>
</protein>
<gene>
    <name evidence="1" type="ORF">GCM10007977_049210</name>
</gene>
<reference evidence="1" key="2">
    <citation type="submission" date="2020-09" db="EMBL/GenBank/DDBJ databases">
        <authorList>
            <person name="Sun Q."/>
            <person name="Ohkuma M."/>
        </authorList>
    </citation>
    <scope>NUCLEOTIDE SEQUENCE</scope>
    <source>
        <strain evidence="1">JCM 19831</strain>
    </source>
</reference>
<evidence type="ECO:0000313" key="1">
    <source>
        <dbReference type="EMBL" id="GGM41835.1"/>
    </source>
</evidence>
<dbReference type="RefSeq" id="WP_190252273.1">
    <property type="nucleotide sequence ID" value="NZ_BMPI01000024.1"/>
</dbReference>
<comment type="caution">
    <text evidence="1">The sequence shown here is derived from an EMBL/GenBank/DDBJ whole genome shotgun (WGS) entry which is preliminary data.</text>
</comment>
<dbReference type="EMBL" id="BMPI01000024">
    <property type="protein sequence ID" value="GGM41835.1"/>
    <property type="molecule type" value="Genomic_DNA"/>
</dbReference>
<dbReference type="AlphaFoldDB" id="A0A917TX31"/>
<reference evidence="1" key="1">
    <citation type="journal article" date="2014" name="Int. J. Syst. Evol. Microbiol.">
        <title>Complete genome sequence of Corynebacterium casei LMG S-19264T (=DSM 44701T), isolated from a smear-ripened cheese.</title>
        <authorList>
            <consortium name="US DOE Joint Genome Institute (JGI-PGF)"/>
            <person name="Walter F."/>
            <person name="Albersmeier A."/>
            <person name="Kalinowski J."/>
            <person name="Ruckert C."/>
        </authorList>
    </citation>
    <scope>NUCLEOTIDE SEQUENCE</scope>
    <source>
        <strain evidence="1">JCM 19831</strain>
    </source>
</reference>
<organism evidence="1 2">
    <name type="scientific">Dactylosporangium sucinum</name>
    <dbReference type="NCBI Taxonomy" id="1424081"/>
    <lineage>
        <taxon>Bacteria</taxon>
        <taxon>Bacillati</taxon>
        <taxon>Actinomycetota</taxon>
        <taxon>Actinomycetes</taxon>
        <taxon>Micromonosporales</taxon>
        <taxon>Micromonosporaceae</taxon>
        <taxon>Dactylosporangium</taxon>
    </lineage>
</organism>